<dbReference type="AlphaFoldDB" id="A0A1B7L314"/>
<proteinExistence type="predicted"/>
<dbReference type="EMBL" id="LYRP01000017">
    <property type="protein sequence ID" value="OAT76782.1"/>
    <property type="molecule type" value="Genomic_DNA"/>
</dbReference>
<evidence type="ECO:0000313" key="2">
    <source>
        <dbReference type="Proteomes" id="UP000078225"/>
    </source>
</evidence>
<dbReference type="Proteomes" id="UP000078225">
    <property type="component" value="Unassembled WGS sequence"/>
</dbReference>
<organism evidence="1 2">
    <name type="scientific">Mangrovibacter phragmitis</name>
    <dbReference type="NCBI Taxonomy" id="1691903"/>
    <lineage>
        <taxon>Bacteria</taxon>
        <taxon>Pseudomonadati</taxon>
        <taxon>Pseudomonadota</taxon>
        <taxon>Gammaproteobacteria</taxon>
        <taxon>Enterobacterales</taxon>
        <taxon>Enterobacteriaceae</taxon>
        <taxon>Mangrovibacter</taxon>
    </lineage>
</organism>
<comment type="caution">
    <text evidence="1">The sequence shown here is derived from an EMBL/GenBank/DDBJ whole genome shotgun (WGS) entry which is preliminary data.</text>
</comment>
<protein>
    <submittedName>
        <fullName evidence="1">Uncharacterized protein</fullName>
    </submittedName>
</protein>
<gene>
    <name evidence="1" type="ORF">A9B99_22675</name>
</gene>
<name>A0A1B7L314_9ENTR</name>
<sequence length="85" mass="9599">MRTRCAEKTYSLVVLQDNGNPEPDKTVLHQTLTWHQGKSAPAYGLVLDFPVFQADYGQHLYDGNVDEQLVHNLCSVNRIISLCQP</sequence>
<reference evidence="2" key="1">
    <citation type="submission" date="2016-05" db="EMBL/GenBank/DDBJ databases">
        <authorList>
            <person name="Behera P."/>
            <person name="Vaishampayan P."/>
            <person name="Singh N."/>
            <person name="Raina V."/>
            <person name="Suar M."/>
            <person name="Pattnaik A."/>
            <person name="Rastogi G."/>
        </authorList>
    </citation>
    <scope>NUCLEOTIDE SEQUENCE [LARGE SCALE GENOMIC DNA]</scope>
    <source>
        <strain evidence="2">MP23</strain>
    </source>
</reference>
<evidence type="ECO:0000313" key="1">
    <source>
        <dbReference type="EMBL" id="OAT76782.1"/>
    </source>
</evidence>
<keyword evidence="2" id="KW-1185">Reference proteome</keyword>
<accession>A0A1B7L314</accession>